<comment type="caution">
    <text evidence="2">The sequence shown here is derived from an EMBL/GenBank/DDBJ whole genome shotgun (WGS) entry which is preliminary data.</text>
</comment>
<evidence type="ECO:0000313" key="2">
    <source>
        <dbReference type="EMBL" id="MBA6155391.1"/>
    </source>
</evidence>
<dbReference type="SUPFAM" id="SSF48726">
    <property type="entry name" value="Immunoglobulin"/>
    <property type="match status" value="1"/>
</dbReference>
<keyword evidence="1" id="KW-0732">Signal</keyword>
<evidence type="ECO:0000313" key="3">
    <source>
        <dbReference type="Proteomes" id="UP000563906"/>
    </source>
</evidence>
<proteinExistence type="predicted"/>
<feature type="signal peptide" evidence="1">
    <location>
        <begin position="1"/>
        <end position="25"/>
    </location>
</feature>
<organism evidence="2 3">
    <name type="scientific">Tenacibaculum pelagium</name>
    <dbReference type="NCBI Taxonomy" id="2759527"/>
    <lineage>
        <taxon>Bacteria</taxon>
        <taxon>Pseudomonadati</taxon>
        <taxon>Bacteroidota</taxon>
        <taxon>Flavobacteriia</taxon>
        <taxon>Flavobacteriales</taxon>
        <taxon>Flavobacteriaceae</taxon>
        <taxon>Tenacibaculum</taxon>
    </lineage>
</organism>
<dbReference type="Proteomes" id="UP000563906">
    <property type="component" value="Unassembled WGS sequence"/>
</dbReference>
<evidence type="ECO:0000256" key="1">
    <source>
        <dbReference type="SAM" id="SignalP"/>
    </source>
</evidence>
<sequence>MKKIAKSIPLLLGVFLFCITTSVSAQELLKPDLKFDEACNDAATVNFLIEFGYRTTTFNADNVFTIEMSDADGVFQDPATNLGTVSTENSSFTFSRSITLPEGTFGNGYKIRLVSTSPAMISPESDVFEAYYDMFTDSSFGINNDDDLVLCNGSSEEVQLTIDRTGEYLWYKLGTGGASDTLIATTQEPKLTITETGTYQVFIDYGACGFAKSRILTVIGLGVSDSQISGPSTVEICGDATHTFEANVNDASYEYQWFKDGEAIAGATSASYTTPNVGQFGKYTLQITAGSCVTTSNEVELKQETTASFTVSPAGTTQIYLPGETKEICISHDAASSATIQWYKDGFPLAARTQLCMNVTEPGEYIARVTEVNASGCDVIVDSEPYRFIEATSFNPTIRTDNVDYQDCAFSNEKLVIVGVEAVGADGNNYNLSADQVTLLNYQWNKDSSTVTGATNEELDLNSYLDSGLYTLTVNVSTVSGTSNELDIKLIEFPEVVSTSVSNSLCPGGDIRYTINNVIAGYTYLWFKDGVDVTQANPNELVVTEVGEYVLQVSGFSCVDIQLDPISVTLFDDSSIIITPSEKVVMDASGSVTITASGGDSYEWFQGEDAVGTTLSTTEQLTVSSLGFYSVLVKVGNCSLAKKVEVVEQDDLVLVPNVVTPNGDGKNDTWKISNRYAFQPSVTIIIYNSEGKELINSTDYKNDWPIEDVNNQRVFYYKIIRDDKTLKAGTISVLH</sequence>
<dbReference type="AlphaFoldDB" id="A0A839ANT8"/>
<keyword evidence="3" id="KW-1185">Reference proteome</keyword>
<dbReference type="Gene3D" id="2.60.40.10">
    <property type="entry name" value="Immunoglobulins"/>
    <property type="match status" value="1"/>
</dbReference>
<dbReference type="InterPro" id="IPR036179">
    <property type="entry name" value="Ig-like_dom_sf"/>
</dbReference>
<feature type="chain" id="PRO_5032284318" evidence="1">
    <location>
        <begin position="26"/>
        <end position="735"/>
    </location>
</feature>
<dbReference type="InterPro" id="IPR013783">
    <property type="entry name" value="Ig-like_fold"/>
</dbReference>
<reference evidence="2 3" key="1">
    <citation type="submission" date="2020-07" db="EMBL/GenBank/DDBJ databases">
        <title>Bacterium isolated from marine sediment.</title>
        <authorList>
            <person name="Shang D."/>
            <person name="Du Z.-J."/>
        </authorList>
    </citation>
    <scope>NUCLEOTIDE SEQUENCE [LARGE SCALE GENOMIC DNA]</scope>
    <source>
        <strain evidence="2 3">S7007</strain>
    </source>
</reference>
<dbReference type="Pfam" id="PF13585">
    <property type="entry name" value="CHU_C"/>
    <property type="match status" value="1"/>
</dbReference>
<dbReference type="RefSeq" id="WP_182123893.1">
    <property type="nucleotide sequence ID" value="NZ_JACGLS010000001.1"/>
</dbReference>
<name>A0A839ANT8_9FLAO</name>
<accession>A0A839ANT8</accession>
<dbReference type="EMBL" id="JACGLS010000001">
    <property type="protein sequence ID" value="MBA6155391.1"/>
    <property type="molecule type" value="Genomic_DNA"/>
</dbReference>
<protein>
    <submittedName>
        <fullName evidence="2">Gliding motility-associated C-terminal domain-containing protein</fullName>
    </submittedName>
</protein>
<gene>
    <name evidence="2" type="ORF">H3Z83_02455</name>
</gene>